<keyword evidence="3" id="KW-1185">Reference proteome</keyword>
<dbReference type="Proteomes" id="UP001058860">
    <property type="component" value="Chromosome"/>
</dbReference>
<proteinExistence type="predicted"/>
<dbReference type="EMBL" id="CP088295">
    <property type="protein sequence ID" value="UUY03364.1"/>
    <property type="molecule type" value="Genomic_DNA"/>
</dbReference>
<evidence type="ECO:0000313" key="3">
    <source>
        <dbReference type="Proteomes" id="UP001058860"/>
    </source>
</evidence>
<sequence>MLLDARPSVVTPVLARTGFWWPFAACVGLAFLSLLLPSTPTYDPWAWIIWGREITQFDLLTTSGPSWKPLPILFTTPFALFGDAAPYLWLVVARAGTLGGLVVAYRLGTRLGGPAAGVIGAAALALAPWTVRNAALGNSEGLLVLCVLWACDRHLDGHRGQAFALAIAAGMLRPEAWPFLLLYAAWLLWQDRGRWWWIGLGLLSLPAAWLLPEKWGSGSFWRAAERAQQPNANSPAFADSPTLAILGDAIEMLPLYVLIGLVAAVVVGLARAVPVGRGAPALGLAGLAAGWIILVAAMTEAGYAGNQRYLVAPAALLCVLGGVGISWAAGALAIRAGEHGRTVVAAIGGATIALIITGAASGLPNTLRGIGYQVKIADQLEGAIEAGGGADRLKACGHLYTNAYTVPLVAWTIGVHTNDVGFRPEFPAAILRVAHVRDQRPRPLPKRLPNGRVVARSGEWTIALACGPS</sequence>
<reference evidence="3" key="1">
    <citation type="submission" date="2021-11" db="EMBL/GenBank/DDBJ databases">
        <title>Cultivation dependent microbiological survey of springs from the worlds oldest radium mine currently devoted to the extraction of radon-saturated water.</title>
        <authorList>
            <person name="Kapinusova G."/>
            <person name="Smrhova T."/>
            <person name="Strejcek M."/>
            <person name="Suman J."/>
            <person name="Jani K."/>
            <person name="Pajer P."/>
            <person name="Uhlik O."/>
        </authorList>
    </citation>
    <scope>NUCLEOTIDE SEQUENCE [LARGE SCALE GENOMIC DNA]</scope>
    <source>
        <strain evidence="3">J379</strain>
    </source>
</reference>
<feature type="transmembrane region" description="Helical" evidence="1">
    <location>
        <begin position="253"/>
        <end position="273"/>
    </location>
</feature>
<gene>
    <name evidence="2" type="ORF">LRS13_22270</name>
</gene>
<keyword evidence="1" id="KW-0472">Membrane</keyword>
<accession>A0ABY5PFD2</accession>
<evidence type="ECO:0000256" key="1">
    <source>
        <dbReference type="SAM" id="Phobius"/>
    </source>
</evidence>
<feature type="transmembrane region" description="Helical" evidence="1">
    <location>
        <begin position="195"/>
        <end position="212"/>
    </location>
</feature>
<organism evidence="2 3">
    <name type="scientific">Svornostia abyssi</name>
    <dbReference type="NCBI Taxonomy" id="2898438"/>
    <lineage>
        <taxon>Bacteria</taxon>
        <taxon>Bacillati</taxon>
        <taxon>Actinomycetota</taxon>
        <taxon>Thermoleophilia</taxon>
        <taxon>Solirubrobacterales</taxon>
        <taxon>Baekduiaceae</taxon>
        <taxon>Svornostia</taxon>
    </lineage>
</organism>
<feature type="transmembrane region" description="Helical" evidence="1">
    <location>
        <begin position="163"/>
        <end position="189"/>
    </location>
</feature>
<keyword evidence="1" id="KW-0812">Transmembrane</keyword>
<evidence type="ECO:0008006" key="4">
    <source>
        <dbReference type="Google" id="ProtNLM"/>
    </source>
</evidence>
<feature type="transmembrane region" description="Helical" evidence="1">
    <location>
        <begin position="20"/>
        <end position="37"/>
    </location>
</feature>
<name>A0ABY5PFD2_9ACTN</name>
<evidence type="ECO:0000313" key="2">
    <source>
        <dbReference type="EMBL" id="UUY03364.1"/>
    </source>
</evidence>
<feature type="transmembrane region" description="Helical" evidence="1">
    <location>
        <begin position="309"/>
        <end position="330"/>
    </location>
</feature>
<feature type="transmembrane region" description="Helical" evidence="1">
    <location>
        <begin position="279"/>
        <end position="297"/>
    </location>
</feature>
<dbReference type="RefSeq" id="WP_353863872.1">
    <property type="nucleotide sequence ID" value="NZ_CP088295.1"/>
</dbReference>
<protein>
    <recommendedName>
        <fullName evidence="4">Glycosyltransferase RgtA/B/C/D-like domain-containing protein</fullName>
    </recommendedName>
</protein>
<feature type="transmembrane region" description="Helical" evidence="1">
    <location>
        <begin position="342"/>
        <end position="363"/>
    </location>
</feature>
<feature type="transmembrane region" description="Helical" evidence="1">
    <location>
        <begin position="111"/>
        <end position="129"/>
    </location>
</feature>
<keyword evidence="1" id="KW-1133">Transmembrane helix</keyword>